<organism evidence="1 2">
    <name type="scientific">Malassezia globosa (strain ATCC MYA-4612 / CBS 7966)</name>
    <name type="common">Dandruff-associated fungus</name>
    <dbReference type="NCBI Taxonomy" id="425265"/>
    <lineage>
        <taxon>Eukaryota</taxon>
        <taxon>Fungi</taxon>
        <taxon>Dikarya</taxon>
        <taxon>Basidiomycota</taxon>
        <taxon>Ustilaginomycotina</taxon>
        <taxon>Malasseziomycetes</taxon>
        <taxon>Malasseziales</taxon>
        <taxon>Malasseziaceae</taxon>
        <taxon>Malassezia</taxon>
    </lineage>
</organism>
<gene>
    <name evidence="1" type="ORF">MGL_1754</name>
</gene>
<dbReference type="VEuPathDB" id="FungiDB:MGL_1754"/>
<dbReference type="InterPro" id="IPR019410">
    <property type="entry name" value="Methyltransf_16"/>
</dbReference>
<proteinExistence type="predicted"/>
<comment type="caution">
    <text evidence="1">The sequence shown here is derived from an EMBL/GenBank/DDBJ whole genome shotgun (WGS) entry which is preliminary data.</text>
</comment>
<evidence type="ECO:0000313" key="2">
    <source>
        <dbReference type="Proteomes" id="UP000008837"/>
    </source>
</evidence>
<dbReference type="InParanoid" id="A8Q195"/>
<dbReference type="GeneID" id="5855062"/>
<dbReference type="SUPFAM" id="SSF53335">
    <property type="entry name" value="S-adenosyl-L-methionine-dependent methyltransferases"/>
    <property type="match status" value="1"/>
</dbReference>
<dbReference type="OMA" id="ICKDKRI"/>
<evidence type="ECO:0000313" key="1">
    <source>
        <dbReference type="EMBL" id="EDP43541.1"/>
    </source>
</evidence>
<accession>A8Q195</accession>
<dbReference type="InterPro" id="IPR029063">
    <property type="entry name" value="SAM-dependent_MTases_sf"/>
</dbReference>
<protein>
    <submittedName>
        <fullName evidence="1">Uncharacterized protein</fullName>
    </submittedName>
</protein>
<dbReference type="OrthoDB" id="407325at2759"/>
<dbReference type="PANTHER" id="PTHR14614">
    <property type="entry name" value="HEPATOCELLULAR CARCINOMA-ASSOCIATED ANTIGEN"/>
    <property type="match status" value="1"/>
</dbReference>
<dbReference type="Gene3D" id="3.40.50.150">
    <property type="entry name" value="Vaccinia Virus protein VP39"/>
    <property type="match status" value="1"/>
</dbReference>
<name>A8Q195_MALGO</name>
<sequence length="155" mass="16921">MDVDVFEDALFTVFEHHQPARGDPGTTGTYTNEAIPPDAHGRRSITYRIPEVSNENTRLFAHHQWDAGVHVTDLIASYAPVDVRGKRVIELGAGTGLPSLACAVLGAQHCVVTDYPDPYILASLEANVEALRERYSTSIQVAGLAWGDEAQETYV</sequence>
<dbReference type="KEGG" id="mgl:MGL_1754"/>
<dbReference type="RefSeq" id="XP_001730755.1">
    <property type="nucleotide sequence ID" value="XM_001730703.1"/>
</dbReference>
<dbReference type="GO" id="GO:0008757">
    <property type="term" value="F:S-adenosylmethionine-dependent methyltransferase activity"/>
    <property type="evidence" value="ECO:0007669"/>
    <property type="project" value="UniProtKB-ARBA"/>
</dbReference>
<dbReference type="Proteomes" id="UP000008837">
    <property type="component" value="Unassembled WGS sequence"/>
</dbReference>
<dbReference type="Pfam" id="PF10294">
    <property type="entry name" value="Methyltransf_16"/>
    <property type="match status" value="1"/>
</dbReference>
<reference evidence="1 2" key="1">
    <citation type="journal article" date="2007" name="Proc. Natl. Acad. Sci. U.S.A.">
        <title>Dandruff-associated Malassezia genomes reveal convergent and divergent virulence traits shared with plant and human fungal pathogens.</title>
        <authorList>
            <person name="Xu J."/>
            <person name="Saunders C.W."/>
            <person name="Hu P."/>
            <person name="Grant R.A."/>
            <person name="Boekhout T."/>
            <person name="Kuramae E.E."/>
            <person name="Kronstad J.W."/>
            <person name="Deangelis Y.M."/>
            <person name="Reeder N.L."/>
            <person name="Johnstone K.R."/>
            <person name="Leland M."/>
            <person name="Fieno A.M."/>
            <person name="Begley W.M."/>
            <person name="Sun Y."/>
            <person name="Lacey M.P."/>
            <person name="Chaudhary T."/>
            <person name="Keough T."/>
            <person name="Chu L."/>
            <person name="Sears R."/>
            <person name="Yuan B."/>
            <person name="Dawson T.L.Jr."/>
        </authorList>
    </citation>
    <scope>NUCLEOTIDE SEQUENCE [LARGE SCALE GENOMIC DNA]</scope>
    <source>
        <strain evidence="2">ATCC MYA-4612 / CBS 7966</strain>
    </source>
</reference>
<keyword evidence="2" id="KW-1185">Reference proteome</keyword>
<dbReference type="AlphaFoldDB" id="A8Q195"/>
<dbReference type="EMBL" id="AAYY01000006">
    <property type="protein sequence ID" value="EDP43541.1"/>
    <property type="molecule type" value="Genomic_DNA"/>
</dbReference>
<dbReference type="PANTHER" id="PTHR14614:SF130">
    <property type="entry name" value="PROTEIN-LYSINE N-METHYLTRANSFERASE EEF2KMT"/>
    <property type="match status" value="1"/>
</dbReference>
<dbReference type="GO" id="GO:0005737">
    <property type="term" value="C:cytoplasm"/>
    <property type="evidence" value="ECO:0007669"/>
    <property type="project" value="TreeGrafter"/>
</dbReference>